<evidence type="ECO:0000259" key="2">
    <source>
        <dbReference type="Pfam" id="PF12274"/>
    </source>
</evidence>
<feature type="compositionally biased region" description="Basic residues" evidence="1">
    <location>
        <begin position="33"/>
        <end position="45"/>
    </location>
</feature>
<name>A0AA41S217_PAPNU</name>
<feature type="domain" description="DUF3615" evidence="2">
    <location>
        <begin position="64"/>
        <end position="159"/>
    </location>
</feature>
<keyword evidence="4" id="KW-1185">Reference proteome</keyword>
<comment type="caution">
    <text evidence="3">The sequence shown here is derived from an EMBL/GenBank/DDBJ whole genome shotgun (WGS) entry which is preliminary data.</text>
</comment>
<dbReference type="Pfam" id="PF12274">
    <property type="entry name" value="DUF3615"/>
    <property type="match status" value="1"/>
</dbReference>
<dbReference type="AlphaFoldDB" id="A0AA41S217"/>
<dbReference type="PANTHER" id="PTHR34710">
    <property type="entry name" value="OS03G0834100 PROTEIN"/>
    <property type="match status" value="1"/>
</dbReference>
<organism evidence="3 4">
    <name type="scientific">Papaver nudicaule</name>
    <name type="common">Iceland poppy</name>
    <dbReference type="NCBI Taxonomy" id="74823"/>
    <lineage>
        <taxon>Eukaryota</taxon>
        <taxon>Viridiplantae</taxon>
        <taxon>Streptophyta</taxon>
        <taxon>Embryophyta</taxon>
        <taxon>Tracheophyta</taxon>
        <taxon>Spermatophyta</taxon>
        <taxon>Magnoliopsida</taxon>
        <taxon>Ranunculales</taxon>
        <taxon>Papaveraceae</taxon>
        <taxon>Papaveroideae</taxon>
        <taxon>Papaver</taxon>
    </lineage>
</organism>
<dbReference type="PANTHER" id="PTHR34710:SF20">
    <property type="entry name" value="OS10G0550200 PROTEIN"/>
    <property type="match status" value="1"/>
</dbReference>
<sequence>MASSSRKKNSTDVSDPSLGGSKRLRSRIVPPRPKAKPKAKSRKERKYSARDRQRHDVVRPYATDALLVYNESTGTEYELVEPGYISHAVLSTCFLHHIDFTAKKTDVADAPEEMFFSELTSANRVRSVEFVNCMGPKKLISGDKNNGCCYCMRYNVQHPRTGGFLAGGKGLFRDE</sequence>
<feature type="compositionally biased region" description="Basic and acidic residues" evidence="1">
    <location>
        <begin position="46"/>
        <end position="55"/>
    </location>
</feature>
<feature type="region of interest" description="Disordered" evidence="1">
    <location>
        <begin position="1"/>
        <end position="55"/>
    </location>
</feature>
<evidence type="ECO:0000313" key="3">
    <source>
        <dbReference type="EMBL" id="MCL7027235.1"/>
    </source>
</evidence>
<gene>
    <name evidence="3" type="ORF">MKW94_002879</name>
</gene>
<evidence type="ECO:0000313" key="4">
    <source>
        <dbReference type="Proteomes" id="UP001177140"/>
    </source>
</evidence>
<protein>
    <recommendedName>
        <fullName evidence="2">DUF3615 domain-containing protein</fullName>
    </recommendedName>
</protein>
<dbReference type="Proteomes" id="UP001177140">
    <property type="component" value="Unassembled WGS sequence"/>
</dbReference>
<dbReference type="EMBL" id="JAJJMA010065929">
    <property type="protein sequence ID" value="MCL7027235.1"/>
    <property type="molecule type" value="Genomic_DNA"/>
</dbReference>
<dbReference type="InterPro" id="IPR022059">
    <property type="entry name" value="DUF3615"/>
</dbReference>
<evidence type="ECO:0000256" key="1">
    <source>
        <dbReference type="SAM" id="MobiDB-lite"/>
    </source>
</evidence>
<accession>A0AA41S217</accession>
<reference evidence="3" key="1">
    <citation type="submission" date="2022-03" db="EMBL/GenBank/DDBJ databases">
        <title>A functionally conserved STORR gene fusion in Papaver species that diverged 16.8 million years ago.</title>
        <authorList>
            <person name="Catania T."/>
        </authorList>
    </citation>
    <scope>NUCLEOTIDE SEQUENCE</scope>
    <source>
        <strain evidence="3">S-191538</strain>
    </source>
</reference>
<proteinExistence type="predicted"/>